<dbReference type="AlphaFoldDB" id="A0A4C1UVS4"/>
<proteinExistence type="predicted"/>
<evidence type="ECO:0000313" key="1">
    <source>
        <dbReference type="EMBL" id="GBP30593.1"/>
    </source>
</evidence>
<organism evidence="1 2">
    <name type="scientific">Eumeta variegata</name>
    <name type="common">Bagworm moth</name>
    <name type="synonym">Eumeta japonica</name>
    <dbReference type="NCBI Taxonomy" id="151549"/>
    <lineage>
        <taxon>Eukaryota</taxon>
        <taxon>Metazoa</taxon>
        <taxon>Ecdysozoa</taxon>
        <taxon>Arthropoda</taxon>
        <taxon>Hexapoda</taxon>
        <taxon>Insecta</taxon>
        <taxon>Pterygota</taxon>
        <taxon>Neoptera</taxon>
        <taxon>Endopterygota</taxon>
        <taxon>Lepidoptera</taxon>
        <taxon>Glossata</taxon>
        <taxon>Ditrysia</taxon>
        <taxon>Tineoidea</taxon>
        <taxon>Psychidae</taxon>
        <taxon>Oiketicinae</taxon>
        <taxon>Eumeta</taxon>
    </lineage>
</organism>
<protein>
    <submittedName>
        <fullName evidence="1">Uncharacterized protein</fullName>
    </submittedName>
</protein>
<sequence length="115" mass="12598">MTGSGPLSDDDDDDEEAQKNFFCVSSSLISANLSSFGRGRRAIKVYTVSAAHEHLQPKGATSAFPTSWKMRGCLMEEIRLMEDDQVMSLELPLLSCKREARVVVSLAEGRTGTEV</sequence>
<comment type="caution">
    <text evidence="1">The sequence shown here is derived from an EMBL/GenBank/DDBJ whole genome shotgun (WGS) entry which is preliminary data.</text>
</comment>
<dbReference type="EMBL" id="BGZK01000235">
    <property type="protein sequence ID" value="GBP30593.1"/>
    <property type="molecule type" value="Genomic_DNA"/>
</dbReference>
<name>A0A4C1UVS4_EUMVA</name>
<dbReference type="Proteomes" id="UP000299102">
    <property type="component" value="Unassembled WGS sequence"/>
</dbReference>
<gene>
    <name evidence="1" type="ORF">EVAR_76136_1</name>
</gene>
<keyword evidence="2" id="KW-1185">Reference proteome</keyword>
<accession>A0A4C1UVS4</accession>
<reference evidence="1 2" key="1">
    <citation type="journal article" date="2019" name="Commun. Biol.">
        <title>The bagworm genome reveals a unique fibroin gene that provides high tensile strength.</title>
        <authorList>
            <person name="Kono N."/>
            <person name="Nakamura H."/>
            <person name="Ohtoshi R."/>
            <person name="Tomita M."/>
            <person name="Numata K."/>
            <person name="Arakawa K."/>
        </authorList>
    </citation>
    <scope>NUCLEOTIDE SEQUENCE [LARGE SCALE GENOMIC DNA]</scope>
</reference>
<evidence type="ECO:0000313" key="2">
    <source>
        <dbReference type="Proteomes" id="UP000299102"/>
    </source>
</evidence>